<dbReference type="VEuPathDB" id="FungiDB:C7M61_000639"/>
<dbReference type="OrthoDB" id="6718656at2759"/>
<feature type="repeat" description="ANK" evidence="3">
    <location>
        <begin position="427"/>
        <end position="459"/>
    </location>
</feature>
<dbReference type="InterPro" id="IPR002110">
    <property type="entry name" value="Ankyrin_rpt"/>
</dbReference>
<keyword evidence="8" id="KW-1185">Reference proteome</keyword>
<feature type="region of interest" description="Disordered" evidence="5">
    <location>
        <begin position="529"/>
        <end position="552"/>
    </location>
</feature>
<dbReference type="SUPFAM" id="SSF54616">
    <property type="entry name" value="DNA-binding domain of Mlu1-box binding protein MBP1"/>
    <property type="match status" value="1"/>
</dbReference>
<feature type="domain" description="HTH APSES-type" evidence="6">
    <location>
        <begin position="44"/>
        <end position="177"/>
    </location>
</feature>
<feature type="coiled-coil region" evidence="4">
    <location>
        <begin position="573"/>
        <end position="638"/>
    </location>
</feature>
<dbReference type="SUPFAM" id="SSF48403">
    <property type="entry name" value="Ankyrin repeat"/>
    <property type="match status" value="1"/>
</dbReference>
<evidence type="ECO:0000256" key="2">
    <source>
        <dbReference type="ARBA" id="ARBA00023043"/>
    </source>
</evidence>
<dbReference type="GO" id="GO:0033309">
    <property type="term" value="C:SBF transcription complex"/>
    <property type="evidence" value="ECO:0007669"/>
    <property type="project" value="TreeGrafter"/>
</dbReference>
<evidence type="ECO:0000256" key="3">
    <source>
        <dbReference type="PROSITE-ProRule" id="PRU00023"/>
    </source>
</evidence>
<dbReference type="InterPro" id="IPR003163">
    <property type="entry name" value="Tscrpt_reg_HTH_APSES-type"/>
</dbReference>
<evidence type="ECO:0000313" key="8">
    <source>
        <dbReference type="Proteomes" id="UP000241107"/>
    </source>
</evidence>
<dbReference type="GO" id="GO:0003677">
    <property type="term" value="F:DNA binding"/>
    <property type="evidence" value="ECO:0007669"/>
    <property type="project" value="InterPro"/>
</dbReference>
<proteinExistence type="predicted"/>
<dbReference type="GO" id="GO:0030907">
    <property type="term" value="C:MBF transcription complex"/>
    <property type="evidence" value="ECO:0007669"/>
    <property type="project" value="TreeGrafter"/>
</dbReference>
<keyword evidence="4" id="KW-0175">Coiled coil</keyword>
<dbReference type="SMART" id="SM01252">
    <property type="entry name" value="KilA-N"/>
    <property type="match status" value="1"/>
</dbReference>
<evidence type="ECO:0000313" key="7">
    <source>
        <dbReference type="EMBL" id="PSK40972.1"/>
    </source>
</evidence>
<evidence type="ECO:0000259" key="6">
    <source>
        <dbReference type="PROSITE" id="PS51299"/>
    </source>
</evidence>
<keyword evidence="2 3" id="KW-0040">ANK repeat</keyword>
<dbReference type="InterPro" id="IPR051642">
    <property type="entry name" value="SWI6-like"/>
</dbReference>
<dbReference type="Gene3D" id="1.25.40.20">
    <property type="entry name" value="Ankyrin repeat-containing domain"/>
    <property type="match status" value="1"/>
</dbReference>
<evidence type="ECO:0000256" key="4">
    <source>
        <dbReference type="SAM" id="Coils"/>
    </source>
</evidence>
<dbReference type="InterPro" id="IPR018004">
    <property type="entry name" value="KilA/APSES_HTH"/>
</dbReference>
<dbReference type="InterPro" id="IPR036887">
    <property type="entry name" value="HTH_APSES_sf"/>
</dbReference>
<dbReference type="Proteomes" id="UP000241107">
    <property type="component" value="Unassembled WGS sequence"/>
</dbReference>
<dbReference type="GO" id="GO:0001228">
    <property type="term" value="F:DNA-binding transcription activator activity, RNA polymerase II-specific"/>
    <property type="evidence" value="ECO:0007669"/>
    <property type="project" value="UniProtKB-ARBA"/>
</dbReference>
<evidence type="ECO:0000256" key="5">
    <source>
        <dbReference type="SAM" id="MobiDB-lite"/>
    </source>
</evidence>
<keyword evidence="1" id="KW-0677">Repeat</keyword>
<feature type="coiled-coil region" evidence="4">
    <location>
        <begin position="695"/>
        <end position="722"/>
    </location>
</feature>
<dbReference type="PANTHER" id="PTHR43828:SF3">
    <property type="entry name" value="CHROMO DOMAIN-CONTAINING PROTEIN"/>
    <property type="match status" value="1"/>
</dbReference>
<name>A0A2P7YYE3_9ASCO</name>
<dbReference type="Gene3D" id="3.10.260.10">
    <property type="entry name" value="Transcription regulator HTH, APSES-type DNA-binding domain"/>
    <property type="match status" value="1"/>
</dbReference>
<dbReference type="PROSITE" id="PS51299">
    <property type="entry name" value="HTH_APSES"/>
    <property type="match status" value="1"/>
</dbReference>
<dbReference type="EMBL" id="PYFQ01000001">
    <property type="protein sequence ID" value="PSK40972.1"/>
    <property type="molecule type" value="Genomic_DNA"/>
</dbReference>
<dbReference type="STRING" id="418784.A0A2P7YYE3"/>
<dbReference type="InterPro" id="IPR036770">
    <property type="entry name" value="Ankyrin_rpt-contain_sf"/>
</dbReference>
<organism evidence="7 8">
    <name type="scientific">Candidozyma pseudohaemuli</name>
    <dbReference type="NCBI Taxonomy" id="418784"/>
    <lineage>
        <taxon>Eukaryota</taxon>
        <taxon>Fungi</taxon>
        <taxon>Dikarya</taxon>
        <taxon>Ascomycota</taxon>
        <taxon>Saccharomycotina</taxon>
        <taxon>Pichiomycetes</taxon>
        <taxon>Metschnikowiaceae</taxon>
        <taxon>Candidozyma</taxon>
    </lineage>
</organism>
<dbReference type="GeneID" id="36564032"/>
<dbReference type="GO" id="GO:0003713">
    <property type="term" value="F:transcription coactivator activity"/>
    <property type="evidence" value="ECO:0007669"/>
    <property type="project" value="TreeGrafter"/>
</dbReference>
<dbReference type="PANTHER" id="PTHR43828">
    <property type="entry name" value="ASPARAGINASE"/>
    <property type="match status" value="1"/>
</dbReference>
<protein>
    <recommendedName>
        <fullName evidence="6">HTH APSES-type domain-containing protein</fullName>
    </recommendedName>
</protein>
<dbReference type="PROSITE" id="PS50088">
    <property type="entry name" value="ANK_REPEAT"/>
    <property type="match status" value="1"/>
</dbReference>
<reference evidence="7 8" key="1">
    <citation type="submission" date="2018-03" db="EMBL/GenBank/DDBJ databases">
        <title>Candida pseudohaemulonii genome assembly and annotation.</title>
        <authorList>
            <person name="Munoz J.F."/>
            <person name="Gade L.G."/>
            <person name="Chow N.A."/>
            <person name="Litvintseva A.P."/>
            <person name="Loparev V.N."/>
            <person name="Cuomo C.A."/>
        </authorList>
    </citation>
    <scope>NUCLEOTIDE SEQUENCE [LARGE SCALE GENOMIC DNA]</scope>
    <source>
        <strain evidence="7 8">B12108</strain>
    </source>
</reference>
<gene>
    <name evidence="7" type="ORF">C7M61_000639</name>
</gene>
<comment type="caution">
    <text evidence="7">The sequence shown here is derived from an EMBL/GenBank/DDBJ whole genome shotgun (WGS) entry which is preliminary data.</text>
</comment>
<dbReference type="RefSeq" id="XP_024715671.1">
    <property type="nucleotide sequence ID" value="XM_024856072.1"/>
</dbReference>
<evidence type="ECO:0000256" key="1">
    <source>
        <dbReference type="ARBA" id="ARBA00022737"/>
    </source>
</evidence>
<accession>A0A2P7YYE3</accession>
<sequence length="759" mass="84958">MESPQHVGDNTANSISNQLSGTHLQKPLIKLSSPSDSASCTSKVYSAVYLGQNFIEIDVKVQAPEIDTSSIQILRRVRDSYVNVVQVLQVLVSLGRFDQERVDSLLENDIFTNPQYFQGGSEDDKVLYNDLRSHEIAQLRGIWIPYDKAVLFSLNYGIYDIIKGLLLVDVHDCDKLPKKPELSTGVTVKRNADEDMADALDGSPTKRRKTQSTAAQSLVKAATESNTNAPYCLPPTTFKEKDVDIVLEVKLKFSEIFKNDGELSTDLSSTDIKNMFQSIFDKCSTRFHLTTSILDVPLDSQGKTALHYAATLASNLVGIFIELGISSPIRGDNDGESPLLSAILVTNAMEKGNFVSMLENWLWPNLWLFDNKHNSFLHHLIVLATKNFDASKFYLTKIITWMVQNVDKEKNLNNLCTKIINAQDSESGNTALHLAGEHELKWFIHVLLELKADPQVANNVGVKPSDFESVKEVILLRDNYETHKSSVAATKSFLESLGASSDDDEYFLQLIDTGIEFWEKTGGCTDVGKMEDVTESTSEKRVGNGVDAKEGSDQLSQSEKIFKSIQDLMSNANDEYLKVINDKKREINSLNQELRGATIITANNRFVAKKVLEKVSLVDTMKLQMANITEKLQVLKKKLPDDEKDENVFTSDIVNQDFVKFDADEPFIIKPIYDKLANNEEVESTDELLETLPSAEVLQARLLAYKEINQDLEKELENLLNYSTLTAKFKKVVSYCTGVDINEVDELLDGLLEAVEGQQ</sequence>
<dbReference type="AlphaFoldDB" id="A0A2P7YYE3"/>